<name>A0A8J5S6P0_ZIZPA</name>
<accession>A0A8J5S6P0</accession>
<evidence type="ECO:0000256" key="1">
    <source>
        <dbReference type="SAM" id="MobiDB-lite"/>
    </source>
</evidence>
<dbReference type="AlphaFoldDB" id="A0A8J5S6P0"/>
<proteinExistence type="predicted"/>
<evidence type="ECO:0000313" key="3">
    <source>
        <dbReference type="Proteomes" id="UP000729402"/>
    </source>
</evidence>
<reference evidence="2" key="1">
    <citation type="journal article" date="2021" name="bioRxiv">
        <title>Whole Genome Assembly and Annotation of Northern Wild Rice, Zizania palustris L., Supports a Whole Genome Duplication in the Zizania Genus.</title>
        <authorList>
            <person name="Haas M."/>
            <person name="Kono T."/>
            <person name="Macchietto M."/>
            <person name="Millas R."/>
            <person name="McGilp L."/>
            <person name="Shao M."/>
            <person name="Duquette J."/>
            <person name="Hirsch C.N."/>
            <person name="Kimball J."/>
        </authorList>
    </citation>
    <scope>NUCLEOTIDE SEQUENCE</scope>
    <source>
        <tissue evidence="2">Fresh leaf tissue</tissue>
    </source>
</reference>
<dbReference type="Proteomes" id="UP000729402">
    <property type="component" value="Unassembled WGS sequence"/>
</dbReference>
<feature type="region of interest" description="Disordered" evidence="1">
    <location>
        <begin position="21"/>
        <end position="165"/>
    </location>
</feature>
<protein>
    <submittedName>
        <fullName evidence="2">Uncharacterized protein</fullName>
    </submittedName>
</protein>
<reference evidence="2" key="2">
    <citation type="submission" date="2021-02" db="EMBL/GenBank/DDBJ databases">
        <authorList>
            <person name="Kimball J.A."/>
            <person name="Haas M.W."/>
            <person name="Macchietto M."/>
            <person name="Kono T."/>
            <person name="Duquette J."/>
            <person name="Shao M."/>
        </authorList>
    </citation>
    <scope>NUCLEOTIDE SEQUENCE</scope>
    <source>
        <tissue evidence="2">Fresh leaf tissue</tissue>
    </source>
</reference>
<evidence type="ECO:0000313" key="2">
    <source>
        <dbReference type="EMBL" id="KAG8056425.1"/>
    </source>
</evidence>
<dbReference type="EMBL" id="JAAALK010000287">
    <property type="protein sequence ID" value="KAG8056425.1"/>
    <property type="molecule type" value="Genomic_DNA"/>
</dbReference>
<comment type="caution">
    <text evidence="2">The sequence shown here is derived from an EMBL/GenBank/DDBJ whole genome shotgun (WGS) entry which is preliminary data.</text>
</comment>
<sequence>MGRLRRRPPRFNHVWSALRIKPPQLPRVDVPNLAPKKRKADFSPAKTSKKTSSKPKNLSPYSSSFEDSREGTPSGRLATDPEASTPGLDAPVPNPVTGGDDAINAMDGEVSSRLPKGADAEEEATGVPMTPWIVTPSGEVVEGAPANSCGSPKEDSLAFGGWPIP</sequence>
<keyword evidence="3" id="KW-1185">Reference proteome</keyword>
<organism evidence="2 3">
    <name type="scientific">Zizania palustris</name>
    <name type="common">Northern wild rice</name>
    <dbReference type="NCBI Taxonomy" id="103762"/>
    <lineage>
        <taxon>Eukaryota</taxon>
        <taxon>Viridiplantae</taxon>
        <taxon>Streptophyta</taxon>
        <taxon>Embryophyta</taxon>
        <taxon>Tracheophyta</taxon>
        <taxon>Spermatophyta</taxon>
        <taxon>Magnoliopsida</taxon>
        <taxon>Liliopsida</taxon>
        <taxon>Poales</taxon>
        <taxon>Poaceae</taxon>
        <taxon>BOP clade</taxon>
        <taxon>Oryzoideae</taxon>
        <taxon>Oryzeae</taxon>
        <taxon>Zizaniinae</taxon>
        <taxon>Zizania</taxon>
    </lineage>
</organism>
<gene>
    <name evidence="2" type="ORF">GUJ93_ZPchr0002g24504</name>
</gene>